<evidence type="ECO:0000313" key="2">
    <source>
        <dbReference type="Proteomes" id="UP000224854"/>
    </source>
</evidence>
<proteinExistence type="predicted"/>
<organism evidence="1 2">
    <name type="scientific">Ophiocordyceps australis</name>
    <dbReference type="NCBI Taxonomy" id="1399860"/>
    <lineage>
        <taxon>Eukaryota</taxon>
        <taxon>Fungi</taxon>
        <taxon>Dikarya</taxon>
        <taxon>Ascomycota</taxon>
        <taxon>Pezizomycotina</taxon>
        <taxon>Sordariomycetes</taxon>
        <taxon>Hypocreomycetidae</taxon>
        <taxon>Hypocreales</taxon>
        <taxon>Ophiocordycipitaceae</taxon>
        <taxon>Ophiocordyceps</taxon>
    </lineage>
</organism>
<sequence length="134" mass="14873">MSSLLRHADWTDRPFHHHGSEGARQENKTLILAHVGPVQRSLCLKPQTLAISHSARLFLLMTRSIQHTALRLAIQLGLDKKLVFQLETNCLCSAVSLAADLYLVQRLWLAVVWLDSGRHVAPVSTPSACCSSQL</sequence>
<gene>
    <name evidence="1" type="ORF">CDD82_192</name>
</gene>
<evidence type="ECO:0000313" key="1">
    <source>
        <dbReference type="EMBL" id="PHH68911.1"/>
    </source>
</evidence>
<accession>A0A2C5YPS1</accession>
<comment type="caution">
    <text evidence="1">The sequence shown here is derived from an EMBL/GenBank/DDBJ whole genome shotgun (WGS) entry which is preliminary data.</text>
</comment>
<reference evidence="1 2" key="1">
    <citation type="submission" date="2017-06" db="EMBL/GenBank/DDBJ databases">
        <title>Ant-infecting Ophiocordyceps genomes reveal a high diversity of potential behavioral manipulation genes and a possible major role for enterotoxins.</title>
        <authorList>
            <person name="De Bekker C."/>
            <person name="Evans H.C."/>
            <person name="Brachmann A."/>
            <person name="Hughes D.P."/>
        </authorList>
    </citation>
    <scope>NUCLEOTIDE SEQUENCE [LARGE SCALE GENOMIC DNA]</scope>
    <source>
        <strain evidence="1 2">1348a</strain>
    </source>
</reference>
<dbReference type="Proteomes" id="UP000224854">
    <property type="component" value="Unassembled WGS sequence"/>
</dbReference>
<protein>
    <submittedName>
        <fullName evidence="1">Uncharacterized protein</fullName>
    </submittedName>
</protein>
<dbReference type="AlphaFoldDB" id="A0A2C5YPS1"/>
<dbReference type="EMBL" id="NJEU01001034">
    <property type="protein sequence ID" value="PHH68911.1"/>
    <property type="molecule type" value="Genomic_DNA"/>
</dbReference>
<name>A0A2C5YPS1_9HYPO</name>
<keyword evidence="2" id="KW-1185">Reference proteome</keyword>